<sequence length="199" mass="23346">MQTNRTESFSTADRHEFLNRFHPISQEEFNAIQEKIKSKTLKRNESLIRPGQVQKQLFLIRSGVQMCHYDQHDKKHVIAFTYPPNLCAIPDSFSEQVPSRYGFTSVTASEVDCLSFEDLQLLYAQFPNIETLFRRINEKLLVRLLNLHIEFRSMSIEERFTAFCQRSPHLLQKVPHKYIASYLGIDATNFSKLFNSIRI</sequence>
<protein>
    <submittedName>
        <fullName evidence="2">Crp/Fnr family transcriptional regulator</fullName>
    </submittedName>
</protein>
<dbReference type="InterPro" id="IPR000595">
    <property type="entry name" value="cNMP-bd_dom"/>
</dbReference>
<accession>A0ABT3CR26</accession>
<dbReference type="PROSITE" id="PS50042">
    <property type="entry name" value="CNMP_BINDING_3"/>
    <property type="match status" value="1"/>
</dbReference>
<dbReference type="EMBL" id="JAOYOD010000001">
    <property type="protein sequence ID" value="MCV9386018.1"/>
    <property type="molecule type" value="Genomic_DNA"/>
</dbReference>
<proteinExistence type="predicted"/>
<dbReference type="SUPFAM" id="SSF51206">
    <property type="entry name" value="cAMP-binding domain-like"/>
    <property type="match status" value="1"/>
</dbReference>
<organism evidence="2 3">
    <name type="scientific">Reichenbachiella ulvae</name>
    <dbReference type="NCBI Taxonomy" id="2980104"/>
    <lineage>
        <taxon>Bacteria</taxon>
        <taxon>Pseudomonadati</taxon>
        <taxon>Bacteroidota</taxon>
        <taxon>Cytophagia</taxon>
        <taxon>Cytophagales</taxon>
        <taxon>Reichenbachiellaceae</taxon>
        <taxon>Reichenbachiella</taxon>
    </lineage>
</organism>
<dbReference type="InterPro" id="IPR018490">
    <property type="entry name" value="cNMP-bd_dom_sf"/>
</dbReference>
<name>A0ABT3CR26_9BACT</name>
<dbReference type="Gene3D" id="2.60.120.10">
    <property type="entry name" value="Jelly Rolls"/>
    <property type="match status" value="1"/>
</dbReference>
<comment type="caution">
    <text evidence="2">The sequence shown here is derived from an EMBL/GenBank/DDBJ whole genome shotgun (WGS) entry which is preliminary data.</text>
</comment>
<feature type="domain" description="Cyclic nucleotide-binding" evidence="1">
    <location>
        <begin position="20"/>
        <end position="63"/>
    </location>
</feature>
<evidence type="ECO:0000313" key="2">
    <source>
        <dbReference type="EMBL" id="MCV9386018.1"/>
    </source>
</evidence>
<reference evidence="2 3" key="1">
    <citation type="submission" date="2022-10" db="EMBL/GenBank/DDBJ databases">
        <title>Comparative genomics and taxonomic characterization of three novel marine species of genus Reichenbachiella exhibiting antioxidant and polysaccharide degradation activities.</title>
        <authorList>
            <person name="Muhammad N."/>
            <person name="Lee Y.-J."/>
            <person name="Ko J."/>
            <person name="Kim S.-G."/>
        </authorList>
    </citation>
    <scope>NUCLEOTIDE SEQUENCE [LARGE SCALE GENOMIC DNA]</scope>
    <source>
        <strain evidence="2 3">ABR2-5</strain>
    </source>
</reference>
<keyword evidence="3" id="KW-1185">Reference proteome</keyword>
<evidence type="ECO:0000313" key="3">
    <source>
        <dbReference type="Proteomes" id="UP001300692"/>
    </source>
</evidence>
<dbReference type="CDD" id="cd00038">
    <property type="entry name" value="CAP_ED"/>
    <property type="match status" value="1"/>
</dbReference>
<gene>
    <name evidence="2" type="ORF">N7U62_05050</name>
</gene>
<dbReference type="Proteomes" id="UP001300692">
    <property type="component" value="Unassembled WGS sequence"/>
</dbReference>
<dbReference type="RefSeq" id="WP_264136804.1">
    <property type="nucleotide sequence ID" value="NZ_JAOYOD010000001.1"/>
</dbReference>
<dbReference type="InterPro" id="IPR014710">
    <property type="entry name" value="RmlC-like_jellyroll"/>
</dbReference>
<evidence type="ECO:0000259" key="1">
    <source>
        <dbReference type="PROSITE" id="PS50042"/>
    </source>
</evidence>